<dbReference type="EMBL" id="RAZT01000006">
    <property type="protein sequence ID" value="RKN32390.1"/>
    <property type="molecule type" value="Genomic_DNA"/>
</dbReference>
<dbReference type="Proteomes" id="UP000275865">
    <property type="component" value="Unassembled WGS sequence"/>
</dbReference>
<protein>
    <submittedName>
        <fullName evidence="1">Uncharacterized protein</fullName>
    </submittedName>
</protein>
<proteinExistence type="predicted"/>
<accession>A0A3A9Y3P8</accession>
<evidence type="ECO:0000313" key="1">
    <source>
        <dbReference type="EMBL" id="RKN32390.1"/>
    </source>
</evidence>
<gene>
    <name evidence="1" type="ORF">D7044_14205</name>
</gene>
<evidence type="ECO:0000313" key="2">
    <source>
        <dbReference type="Proteomes" id="UP000275865"/>
    </source>
</evidence>
<name>A0A3A9Y3P8_9ACTN</name>
<comment type="caution">
    <text evidence="1">The sequence shown here is derived from an EMBL/GenBank/DDBJ whole genome shotgun (WGS) entry which is preliminary data.</text>
</comment>
<reference evidence="1 2" key="1">
    <citation type="submission" date="2018-09" db="EMBL/GenBank/DDBJ databases">
        <title>Micromonospora sp. nov. MS1-9, isolated from a root of Musa sp.</title>
        <authorList>
            <person name="Kuncharoen N."/>
            <person name="Kudo T."/>
            <person name="Ohkuma M."/>
            <person name="Yuki M."/>
            <person name="Tanasupawat S."/>
        </authorList>
    </citation>
    <scope>NUCLEOTIDE SEQUENCE [LARGE SCALE GENOMIC DNA]</scope>
    <source>
        <strain evidence="1 2">MS1-9</strain>
    </source>
</reference>
<organism evidence="1 2">
    <name type="scientific">Micromonospora musae</name>
    <dbReference type="NCBI Taxonomy" id="1894970"/>
    <lineage>
        <taxon>Bacteria</taxon>
        <taxon>Bacillati</taxon>
        <taxon>Actinomycetota</taxon>
        <taxon>Actinomycetes</taxon>
        <taxon>Micromonosporales</taxon>
        <taxon>Micromonosporaceae</taxon>
        <taxon>Micromonospora</taxon>
    </lineage>
</organism>
<dbReference type="AlphaFoldDB" id="A0A3A9Y3P8"/>
<sequence length="113" mass="12150">MCLYTVWQLDDRDDDWAEIEPRGGFASRLARQLVIVYSRHGETILDLDGDNHLHAAAVATGRSYLTGIEATGVVGLDHSDQPVGLVTLRWPRTADLSPAGSGGGRLFSAGGCR</sequence>